<dbReference type="Proteomes" id="UP000826254">
    <property type="component" value="Chromosome"/>
</dbReference>
<dbReference type="GeneID" id="67177963"/>
<dbReference type="RefSeq" id="WP_222608757.1">
    <property type="nucleotide sequence ID" value="NZ_CP081958.1"/>
</dbReference>
<sequence length="163" mass="18349">MPQPRNRSGETDRYGFDDTRDHLGAAVSRLLPGRLLRRGLSVSVETDGDVYAPGDPIGVRVELRNAYPVPVEVPTASRRRWGWEIDGLLEGSDEPRRDPGGRGALAFRARERKSFAWTWDGRVKRVTDDRERSVPLDPGEHELRAFLATANERPAATTTFRIE</sequence>
<gene>
    <name evidence="2" type="ORF">K6T50_07435</name>
</gene>
<dbReference type="EMBL" id="CP081958">
    <property type="protein sequence ID" value="QZP38959.1"/>
    <property type="molecule type" value="Genomic_DNA"/>
</dbReference>
<evidence type="ECO:0000259" key="1">
    <source>
        <dbReference type="Pfam" id="PF25929"/>
    </source>
</evidence>
<protein>
    <recommendedName>
        <fullName evidence="1">DUF7974 domain-containing protein</fullName>
    </recommendedName>
</protein>
<name>A0A8T8WGG6_9EURY</name>
<evidence type="ECO:0000313" key="3">
    <source>
        <dbReference type="Proteomes" id="UP000826254"/>
    </source>
</evidence>
<keyword evidence="3" id="KW-1185">Reference proteome</keyword>
<organism evidence="2 3">
    <name type="scientific">Halobaculum magnesiiphilum</name>
    <dbReference type="NCBI Taxonomy" id="1017351"/>
    <lineage>
        <taxon>Archaea</taxon>
        <taxon>Methanobacteriati</taxon>
        <taxon>Methanobacteriota</taxon>
        <taxon>Stenosarchaea group</taxon>
        <taxon>Halobacteria</taxon>
        <taxon>Halobacteriales</taxon>
        <taxon>Haloferacaceae</taxon>
        <taxon>Halobaculum</taxon>
    </lineage>
</organism>
<dbReference type="KEGG" id="hmp:K6T50_07435"/>
<dbReference type="Pfam" id="PF25929">
    <property type="entry name" value="DUF7974"/>
    <property type="match status" value="1"/>
</dbReference>
<feature type="domain" description="DUF7974" evidence="1">
    <location>
        <begin position="29"/>
        <end position="163"/>
    </location>
</feature>
<accession>A0A8T8WGG6</accession>
<dbReference type="InterPro" id="IPR058280">
    <property type="entry name" value="DUF7974"/>
</dbReference>
<dbReference type="AlphaFoldDB" id="A0A8T8WGG6"/>
<proteinExistence type="predicted"/>
<reference evidence="2 3" key="1">
    <citation type="journal article" date="2021" name="Int. J. Syst. Evol. Microbiol.">
        <title>Halobaculum halophilum sp. nov. and Halobaculum salinum sp. nov., isolated from salt lake and saline soil.</title>
        <authorList>
            <person name="Cui H.L."/>
            <person name="Shi X.W."/>
            <person name="Yin X.M."/>
            <person name="Yang X.Y."/>
            <person name="Hou J."/>
            <person name="Zhu L."/>
        </authorList>
    </citation>
    <scope>NUCLEOTIDE SEQUENCE [LARGE SCALE GENOMIC DNA]</scope>
    <source>
        <strain evidence="2 3">NBRC 109044</strain>
    </source>
</reference>
<evidence type="ECO:0000313" key="2">
    <source>
        <dbReference type="EMBL" id="QZP38959.1"/>
    </source>
</evidence>